<evidence type="ECO:0000313" key="2">
    <source>
        <dbReference type="EMBL" id="KAF8411569.1"/>
    </source>
</evidence>
<name>A0A834ZPI0_TETSI</name>
<proteinExistence type="predicted"/>
<dbReference type="PANTHER" id="PTHR35548:SF1">
    <property type="entry name" value="EXPRESSED PROTEIN"/>
    <property type="match status" value="1"/>
</dbReference>
<dbReference type="Proteomes" id="UP000655225">
    <property type="component" value="Unassembled WGS sequence"/>
</dbReference>
<keyword evidence="1" id="KW-1133">Transmembrane helix</keyword>
<evidence type="ECO:0000256" key="1">
    <source>
        <dbReference type="SAM" id="Phobius"/>
    </source>
</evidence>
<organism evidence="2 3">
    <name type="scientific">Tetracentron sinense</name>
    <name type="common">Spur-leaf</name>
    <dbReference type="NCBI Taxonomy" id="13715"/>
    <lineage>
        <taxon>Eukaryota</taxon>
        <taxon>Viridiplantae</taxon>
        <taxon>Streptophyta</taxon>
        <taxon>Embryophyta</taxon>
        <taxon>Tracheophyta</taxon>
        <taxon>Spermatophyta</taxon>
        <taxon>Magnoliopsida</taxon>
        <taxon>Trochodendrales</taxon>
        <taxon>Trochodendraceae</taxon>
        <taxon>Tetracentron</taxon>
    </lineage>
</organism>
<reference evidence="2 3" key="1">
    <citation type="submission" date="2020-04" db="EMBL/GenBank/DDBJ databases">
        <title>Plant Genome Project.</title>
        <authorList>
            <person name="Zhang R.-G."/>
        </authorList>
    </citation>
    <scope>NUCLEOTIDE SEQUENCE [LARGE SCALE GENOMIC DNA]</scope>
    <source>
        <strain evidence="2">YNK0</strain>
        <tissue evidence="2">Leaf</tissue>
    </source>
</reference>
<evidence type="ECO:0000313" key="3">
    <source>
        <dbReference type="Proteomes" id="UP000655225"/>
    </source>
</evidence>
<dbReference type="EMBL" id="JABCRI010000002">
    <property type="protein sequence ID" value="KAF8411569.1"/>
    <property type="molecule type" value="Genomic_DNA"/>
</dbReference>
<sequence>MKKRRTEEQKINIVHGREKSSDDIFVCVRVCTLNRRGLEHSPKNQLLIPLLLFVVSPSLMHAVVPVLALIADCSKLHKPTPDTCVTVCGVSELDACCDACARTRIDVELENEGLEDGLSNFRKYCGLLNTTETSQSCKAHA</sequence>
<feature type="transmembrane region" description="Helical" evidence="1">
    <location>
        <begin position="46"/>
        <end position="71"/>
    </location>
</feature>
<keyword evidence="1" id="KW-0472">Membrane</keyword>
<dbReference type="OrthoDB" id="1875050at2759"/>
<dbReference type="InterPro" id="IPR038934">
    <property type="entry name" value="At5g64816-like"/>
</dbReference>
<accession>A0A834ZPI0</accession>
<dbReference type="PANTHER" id="PTHR35548">
    <property type="entry name" value="EXPRESSED PROTEIN"/>
    <property type="match status" value="1"/>
</dbReference>
<dbReference type="AlphaFoldDB" id="A0A834ZPI0"/>
<comment type="caution">
    <text evidence="2">The sequence shown here is derived from an EMBL/GenBank/DDBJ whole genome shotgun (WGS) entry which is preliminary data.</text>
</comment>
<keyword evidence="3" id="KW-1185">Reference proteome</keyword>
<keyword evidence="1" id="KW-0812">Transmembrane</keyword>
<protein>
    <submittedName>
        <fullName evidence="2">Uncharacterized protein</fullName>
    </submittedName>
</protein>
<gene>
    <name evidence="2" type="ORF">HHK36_004124</name>
</gene>